<proteinExistence type="predicted"/>
<dbReference type="Pfam" id="PF00098">
    <property type="entry name" value="zf-CCHC"/>
    <property type="match status" value="7"/>
</dbReference>
<dbReference type="PROSITE" id="PS50158">
    <property type="entry name" value="ZF_CCHC"/>
    <property type="match status" value="7"/>
</dbReference>
<dbReference type="Gene3D" id="4.10.60.10">
    <property type="entry name" value="Zinc finger, CCHC-type"/>
    <property type="match status" value="4"/>
</dbReference>
<keyword evidence="1" id="KW-0862">Zinc</keyword>
<protein>
    <submittedName>
        <fullName evidence="4">Similar to Saccharomyces cerevisiae YNL255C GIS2 Translational activator for mRNAs with internal ribosome entry sites</fullName>
    </submittedName>
</protein>
<dbReference type="OrthoDB" id="3863715at2759"/>
<keyword evidence="1" id="KW-0479">Metal-binding</keyword>
<feature type="compositionally biased region" description="Basic and acidic residues" evidence="2">
    <location>
        <begin position="82"/>
        <end position="97"/>
    </location>
</feature>
<evidence type="ECO:0000256" key="1">
    <source>
        <dbReference type="PROSITE-ProRule" id="PRU00047"/>
    </source>
</evidence>
<keyword evidence="1" id="KW-0863">Zinc-finger</keyword>
<dbReference type="InterPro" id="IPR036875">
    <property type="entry name" value="Znf_CCHC_sf"/>
</dbReference>
<reference evidence="4" key="1">
    <citation type="submission" date="2014-03" db="EMBL/GenBank/DDBJ databases">
        <authorList>
            <person name="Casaregola S."/>
        </authorList>
    </citation>
    <scope>NUCLEOTIDE SEQUENCE [LARGE SCALE GENOMIC DNA]</scope>
    <source>
        <strain evidence="4">CLIB 918</strain>
    </source>
</reference>
<evidence type="ECO:0000256" key="2">
    <source>
        <dbReference type="SAM" id="MobiDB-lite"/>
    </source>
</evidence>
<feature type="domain" description="CCHC-type" evidence="3">
    <location>
        <begin position="238"/>
        <end position="251"/>
    </location>
</feature>
<evidence type="ECO:0000313" key="4">
    <source>
        <dbReference type="EMBL" id="CDO53453.1"/>
    </source>
</evidence>
<feature type="compositionally biased region" description="Basic and acidic residues" evidence="2">
    <location>
        <begin position="103"/>
        <end position="114"/>
    </location>
</feature>
<organism evidence="4 5">
    <name type="scientific">Geotrichum candidum</name>
    <name type="common">Oospora lactis</name>
    <name type="synonym">Dipodascus geotrichum</name>
    <dbReference type="NCBI Taxonomy" id="1173061"/>
    <lineage>
        <taxon>Eukaryota</taxon>
        <taxon>Fungi</taxon>
        <taxon>Dikarya</taxon>
        <taxon>Ascomycota</taxon>
        <taxon>Saccharomycotina</taxon>
        <taxon>Dipodascomycetes</taxon>
        <taxon>Dipodascales</taxon>
        <taxon>Dipodascaceae</taxon>
        <taxon>Geotrichum</taxon>
    </lineage>
</organism>
<comment type="caution">
    <text evidence="4">The sequence shown here is derived from an EMBL/GenBank/DDBJ whole genome shotgun (WGS) entry which is preliminary data.</text>
</comment>
<feature type="region of interest" description="Disordered" evidence="2">
    <location>
        <begin position="82"/>
        <end position="160"/>
    </location>
</feature>
<dbReference type="AlphaFoldDB" id="A0A0J9X8D6"/>
<dbReference type="PANTHER" id="PTHR23002">
    <property type="entry name" value="ZINC FINGER CCHC DOMAIN CONTAINING PROTEIN"/>
    <property type="match status" value="1"/>
</dbReference>
<dbReference type="GO" id="GO:0008270">
    <property type="term" value="F:zinc ion binding"/>
    <property type="evidence" value="ECO:0007669"/>
    <property type="project" value="UniProtKB-KW"/>
</dbReference>
<dbReference type="SUPFAM" id="SSF57756">
    <property type="entry name" value="Retrovirus zinc finger-like domains"/>
    <property type="match status" value="3"/>
</dbReference>
<feature type="domain" description="CCHC-type" evidence="3">
    <location>
        <begin position="20"/>
        <end position="35"/>
    </location>
</feature>
<feature type="domain" description="CCHC-type" evidence="3">
    <location>
        <begin position="168"/>
        <end position="183"/>
    </location>
</feature>
<gene>
    <name evidence="4" type="ORF">BN980_GECA05s01968g</name>
</gene>
<feature type="compositionally biased region" description="Polar residues" evidence="2">
    <location>
        <begin position="121"/>
        <end position="134"/>
    </location>
</feature>
<sequence>MEHSQNARYPQVFQSLKRTCYNCGQFGHKASACPKSGTPVCYNCSQYGHLSKDCSEPSLGKTCYQCGQPGHLVRNCVNEAAKESSVDSDKKEDEQVKEGQNNETKKKESLDTAIEKLSLAPEQSNKQDSQTGSTKAEAPVSAVPESAPTQPASHSATPSGPAAATKNCYSCGKPGHISAFCKSNNGGRKYNKQRNQSCFSCGQYGHVSKDCTQGQLCYNCGEVGHLSKACSEPICKVCYKCKQPGHISSQCQA</sequence>
<dbReference type="STRING" id="1173061.A0A0J9X8D6"/>
<dbReference type="InterPro" id="IPR001878">
    <property type="entry name" value="Znf_CCHC"/>
</dbReference>
<keyword evidence="5" id="KW-1185">Reference proteome</keyword>
<feature type="domain" description="CCHC-type" evidence="3">
    <location>
        <begin position="41"/>
        <end position="56"/>
    </location>
</feature>
<feature type="domain" description="CCHC-type" evidence="3">
    <location>
        <begin position="198"/>
        <end position="213"/>
    </location>
</feature>
<accession>A0A0J9X8D6</accession>
<dbReference type="GO" id="GO:0003676">
    <property type="term" value="F:nucleic acid binding"/>
    <property type="evidence" value="ECO:0007669"/>
    <property type="project" value="InterPro"/>
</dbReference>
<evidence type="ECO:0000259" key="3">
    <source>
        <dbReference type="PROSITE" id="PS50158"/>
    </source>
</evidence>
<feature type="compositionally biased region" description="Polar residues" evidence="2">
    <location>
        <begin position="147"/>
        <end position="158"/>
    </location>
</feature>
<name>A0A0J9X8D6_GEOCN</name>
<dbReference type="Proteomes" id="UP000242525">
    <property type="component" value="Unassembled WGS sequence"/>
</dbReference>
<dbReference type="EMBL" id="CCBN010000005">
    <property type="protein sequence ID" value="CDO53453.1"/>
    <property type="molecule type" value="Genomic_DNA"/>
</dbReference>
<dbReference type="SMART" id="SM00343">
    <property type="entry name" value="ZnF_C2HC"/>
    <property type="match status" value="7"/>
</dbReference>
<evidence type="ECO:0000313" key="5">
    <source>
        <dbReference type="Proteomes" id="UP000242525"/>
    </source>
</evidence>
<feature type="domain" description="CCHC-type" evidence="3">
    <location>
        <begin position="63"/>
        <end position="76"/>
    </location>
</feature>
<dbReference type="InterPro" id="IPR051714">
    <property type="entry name" value="Znf_CCHC_NABP"/>
</dbReference>
<feature type="domain" description="CCHC-type" evidence="3">
    <location>
        <begin position="217"/>
        <end position="232"/>
    </location>
</feature>